<name>A0A956M336_UNCEI</name>
<dbReference type="InterPro" id="IPR036890">
    <property type="entry name" value="HATPase_C_sf"/>
</dbReference>
<protein>
    <recommendedName>
        <fullName evidence="2">histidine kinase</fullName>
        <ecNumber evidence="2">2.7.13.3</ecNumber>
    </recommendedName>
</protein>
<evidence type="ECO:0000313" key="8">
    <source>
        <dbReference type="Proteomes" id="UP000697710"/>
    </source>
</evidence>
<gene>
    <name evidence="7" type="ORF">KC729_21900</name>
</gene>
<dbReference type="EC" id="2.7.13.3" evidence="2"/>
<dbReference type="AlphaFoldDB" id="A0A956M336"/>
<dbReference type="SUPFAM" id="SSF55874">
    <property type="entry name" value="ATPase domain of HSP90 chaperone/DNA topoisomerase II/histidine kinase"/>
    <property type="match status" value="1"/>
</dbReference>
<dbReference type="PANTHER" id="PTHR43711:SF26">
    <property type="entry name" value="SENSOR HISTIDINE KINASE RCSC"/>
    <property type="match status" value="1"/>
</dbReference>
<reference evidence="7" key="2">
    <citation type="journal article" date="2021" name="Microbiome">
        <title>Successional dynamics and alternative stable states in a saline activated sludge microbial community over 9 years.</title>
        <authorList>
            <person name="Wang Y."/>
            <person name="Ye J."/>
            <person name="Ju F."/>
            <person name="Liu L."/>
            <person name="Boyd J.A."/>
            <person name="Deng Y."/>
            <person name="Parks D.H."/>
            <person name="Jiang X."/>
            <person name="Yin X."/>
            <person name="Woodcroft B.J."/>
            <person name="Tyson G.W."/>
            <person name="Hugenholtz P."/>
            <person name="Polz M.F."/>
            <person name="Zhang T."/>
        </authorList>
    </citation>
    <scope>NUCLEOTIDE SEQUENCE</scope>
    <source>
        <strain evidence="7">HKST-UBA01</strain>
    </source>
</reference>
<evidence type="ECO:0000256" key="3">
    <source>
        <dbReference type="ARBA" id="ARBA00022679"/>
    </source>
</evidence>
<dbReference type="GO" id="GO:0005524">
    <property type="term" value="F:ATP binding"/>
    <property type="evidence" value="ECO:0007669"/>
    <property type="project" value="UniProtKB-KW"/>
</dbReference>
<dbReference type="GO" id="GO:0004673">
    <property type="term" value="F:protein histidine kinase activity"/>
    <property type="evidence" value="ECO:0007669"/>
    <property type="project" value="UniProtKB-EC"/>
</dbReference>
<dbReference type="EMBL" id="JAGQHR010001124">
    <property type="protein sequence ID" value="MCA9730350.1"/>
    <property type="molecule type" value="Genomic_DNA"/>
</dbReference>
<dbReference type="GO" id="GO:0000160">
    <property type="term" value="P:phosphorelay signal transduction system"/>
    <property type="evidence" value="ECO:0007669"/>
    <property type="project" value="UniProtKB-KW"/>
</dbReference>
<keyword evidence="3" id="KW-0808">Transferase</keyword>
<evidence type="ECO:0000256" key="2">
    <source>
        <dbReference type="ARBA" id="ARBA00012438"/>
    </source>
</evidence>
<comment type="catalytic activity">
    <reaction evidence="1">
        <text>ATP + protein L-histidine = ADP + protein N-phospho-L-histidine.</text>
        <dbReference type="EC" id="2.7.13.3"/>
    </reaction>
</comment>
<evidence type="ECO:0000256" key="4">
    <source>
        <dbReference type="ARBA" id="ARBA00022777"/>
    </source>
</evidence>
<proteinExistence type="predicted"/>
<accession>A0A956M336</accession>
<dbReference type="PRINTS" id="PR00344">
    <property type="entry name" value="BCTRLSENSOR"/>
</dbReference>
<dbReference type="PANTHER" id="PTHR43711">
    <property type="entry name" value="TWO-COMPONENT HISTIDINE KINASE"/>
    <property type="match status" value="1"/>
</dbReference>
<dbReference type="InterPro" id="IPR003594">
    <property type="entry name" value="HATPase_dom"/>
</dbReference>
<evidence type="ECO:0000259" key="6">
    <source>
        <dbReference type="PROSITE" id="PS50109"/>
    </source>
</evidence>
<keyword evidence="5" id="KW-0902">Two-component regulatory system</keyword>
<reference evidence="7" key="1">
    <citation type="submission" date="2020-04" db="EMBL/GenBank/DDBJ databases">
        <authorList>
            <person name="Zhang T."/>
        </authorList>
    </citation>
    <scope>NUCLEOTIDE SEQUENCE</scope>
    <source>
        <strain evidence="7">HKST-UBA01</strain>
    </source>
</reference>
<evidence type="ECO:0000256" key="5">
    <source>
        <dbReference type="ARBA" id="ARBA00023012"/>
    </source>
</evidence>
<organism evidence="7 8">
    <name type="scientific">Eiseniibacteriota bacterium</name>
    <dbReference type="NCBI Taxonomy" id="2212470"/>
    <lineage>
        <taxon>Bacteria</taxon>
        <taxon>Candidatus Eiseniibacteriota</taxon>
    </lineage>
</organism>
<dbReference type="Proteomes" id="UP000697710">
    <property type="component" value="Unassembled WGS sequence"/>
</dbReference>
<dbReference type="InterPro" id="IPR005467">
    <property type="entry name" value="His_kinase_dom"/>
</dbReference>
<dbReference type="InterPro" id="IPR004358">
    <property type="entry name" value="Sig_transdc_His_kin-like_C"/>
</dbReference>
<feature type="domain" description="Histidine kinase" evidence="6">
    <location>
        <begin position="1"/>
        <end position="143"/>
    </location>
</feature>
<comment type="caution">
    <text evidence="7">The sequence shown here is derived from an EMBL/GenBank/DDBJ whole genome shotgun (WGS) entry which is preliminary data.</text>
</comment>
<dbReference type="PROSITE" id="PS50109">
    <property type="entry name" value="HIS_KIN"/>
    <property type="match status" value="1"/>
</dbReference>
<dbReference type="InterPro" id="IPR050736">
    <property type="entry name" value="Sensor_HK_Regulatory"/>
</dbReference>
<dbReference type="Pfam" id="PF02518">
    <property type="entry name" value="HATPase_c"/>
    <property type="match status" value="1"/>
</dbReference>
<dbReference type="Gene3D" id="3.30.565.10">
    <property type="entry name" value="Histidine kinase-like ATPase, C-terminal domain"/>
    <property type="match status" value="1"/>
</dbReference>
<dbReference type="SMART" id="SM00387">
    <property type="entry name" value="HATPase_c"/>
    <property type="match status" value="1"/>
</dbReference>
<sequence>IFRAFEERAELEQVILEHDVKDGLTVMADQTAVTRVLRNLVDNALKAVRDASPRRIQVRARAAGEWAVVTVADTGSGFDPKEAGRLFDKFYRPGDELRRGGQGSGLGLYIVRHLVERSGGTVQAESDGPGHGATFTVTWPVVSAAATTRESA</sequence>
<feature type="non-terminal residue" evidence="7">
    <location>
        <position position="1"/>
    </location>
</feature>
<evidence type="ECO:0000313" key="7">
    <source>
        <dbReference type="EMBL" id="MCA9730350.1"/>
    </source>
</evidence>
<evidence type="ECO:0000256" key="1">
    <source>
        <dbReference type="ARBA" id="ARBA00000085"/>
    </source>
</evidence>
<keyword evidence="4" id="KW-0418">Kinase</keyword>
<keyword evidence="7" id="KW-0067">ATP-binding</keyword>
<keyword evidence="7" id="KW-0547">Nucleotide-binding</keyword>